<name>A0AAW0LHU2_QUESU</name>
<evidence type="ECO:0000313" key="2">
    <source>
        <dbReference type="EMBL" id="KAK7850469.1"/>
    </source>
</evidence>
<evidence type="ECO:0000313" key="3">
    <source>
        <dbReference type="Proteomes" id="UP000237347"/>
    </source>
</evidence>
<dbReference type="AlphaFoldDB" id="A0AAW0LHU2"/>
<reference evidence="2 3" key="1">
    <citation type="journal article" date="2018" name="Sci. Data">
        <title>The draft genome sequence of cork oak.</title>
        <authorList>
            <person name="Ramos A.M."/>
            <person name="Usie A."/>
            <person name="Barbosa P."/>
            <person name="Barros P.M."/>
            <person name="Capote T."/>
            <person name="Chaves I."/>
            <person name="Simoes F."/>
            <person name="Abreu I."/>
            <person name="Carrasquinho I."/>
            <person name="Faro C."/>
            <person name="Guimaraes J.B."/>
            <person name="Mendonca D."/>
            <person name="Nobrega F."/>
            <person name="Rodrigues L."/>
            <person name="Saibo N.J.M."/>
            <person name="Varela M.C."/>
            <person name="Egas C."/>
            <person name="Matos J."/>
            <person name="Miguel C.M."/>
            <person name="Oliveira M.M."/>
            <person name="Ricardo C.P."/>
            <person name="Goncalves S."/>
        </authorList>
    </citation>
    <scope>NUCLEOTIDE SEQUENCE [LARGE SCALE GENOMIC DNA]</scope>
    <source>
        <strain evidence="3">cv. HL8</strain>
    </source>
</reference>
<gene>
    <name evidence="2" type="ORF">CFP56_000888</name>
</gene>
<keyword evidence="1" id="KW-1133">Transmembrane helix</keyword>
<dbReference type="EMBL" id="PKMF04000100">
    <property type="protein sequence ID" value="KAK7850469.1"/>
    <property type="molecule type" value="Genomic_DNA"/>
</dbReference>
<accession>A0AAW0LHU2</accession>
<dbReference type="Proteomes" id="UP000237347">
    <property type="component" value="Unassembled WGS sequence"/>
</dbReference>
<proteinExistence type="predicted"/>
<feature type="transmembrane region" description="Helical" evidence="1">
    <location>
        <begin position="71"/>
        <end position="90"/>
    </location>
</feature>
<sequence>MPHSLFATLGSRSSGGHGCSVAVGMDVGREQNLIRVMLSSFWMNIHHSLIPNKNIKIQTKEIQTNFKLMDYYIVFLLILPFVWASIHVFTSNLASRKSGLPTTPQ</sequence>
<keyword evidence="1" id="KW-0812">Transmembrane</keyword>
<organism evidence="2 3">
    <name type="scientific">Quercus suber</name>
    <name type="common">Cork oak</name>
    <dbReference type="NCBI Taxonomy" id="58331"/>
    <lineage>
        <taxon>Eukaryota</taxon>
        <taxon>Viridiplantae</taxon>
        <taxon>Streptophyta</taxon>
        <taxon>Embryophyta</taxon>
        <taxon>Tracheophyta</taxon>
        <taxon>Spermatophyta</taxon>
        <taxon>Magnoliopsida</taxon>
        <taxon>eudicotyledons</taxon>
        <taxon>Gunneridae</taxon>
        <taxon>Pentapetalae</taxon>
        <taxon>rosids</taxon>
        <taxon>fabids</taxon>
        <taxon>Fagales</taxon>
        <taxon>Fagaceae</taxon>
        <taxon>Quercus</taxon>
    </lineage>
</organism>
<comment type="caution">
    <text evidence="2">The sequence shown here is derived from an EMBL/GenBank/DDBJ whole genome shotgun (WGS) entry which is preliminary data.</text>
</comment>
<keyword evidence="3" id="KW-1185">Reference proteome</keyword>
<feature type="transmembrane region" description="Helical" evidence="1">
    <location>
        <begin position="33"/>
        <end position="50"/>
    </location>
</feature>
<keyword evidence="1" id="KW-0472">Membrane</keyword>
<protein>
    <submittedName>
        <fullName evidence="2">Uncharacterized protein</fullName>
    </submittedName>
</protein>
<evidence type="ECO:0000256" key="1">
    <source>
        <dbReference type="SAM" id="Phobius"/>
    </source>
</evidence>